<reference evidence="8" key="2">
    <citation type="submission" date="2019-06" db="EMBL/GenBank/DDBJ databases">
        <title>AzeR, a transcriptional regulator that responds to azelaic acid in Pseudomonas nitroreducens.</title>
        <authorList>
            <person name="Bez C."/>
            <person name="Javvadi S.G."/>
            <person name="Bertani I."/>
            <person name="Devescovi G."/>
            <person name="Studholme D.J."/>
            <person name="Geller A."/>
            <person name="Levy A."/>
            <person name="Venturi V."/>
        </authorList>
    </citation>
    <scope>NUCLEOTIDE SEQUENCE [LARGE SCALE GENOMIC DNA]</scope>
    <source>
        <strain evidence="8">DSM 9128</strain>
    </source>
</reference>
<feature type="transmembrane region" description="Helical" evidence="5">
    <location>
        <begin position="34"/>
        <end position="53"/>
    </location>
</feature>
<feature type="transmembrane region" description="Helical" evidence="5">
    <location>
        <begin position="147"/>
        <end position="166"/>
    </location>
</feature>
<dbReference type="RefSeq" id="WP_138216518.1">
    <property type="nucleotide sequence ID" value="NZ_VASG01000009.1"/>
</dbReference>
<evidence type="ECO:0000256" key="4">
    <source>
        <dbReference type="ARBA" id="ARBA00023136"/>
    </source>
</evidence>
<feature type="transmembrane region" description="Helical" evidence="5">
    <location>
        <begin position="172"/>
        <end position="188"/>
    </location>
</feature>
<proteinExistence type="predicted"/>
<evidence type="ECO:0000256" key="2">
    <source>
        <dbReference type="ARBA" id="ARBA00022692"/>
    </source>
</evidence>
<comment type="caution">
    <text evidence="7">The sequence shown here is derived from an EMBL/GenBank/DDBJ whole genome shotgun (WGS) entry which is preliminary data.</text>
</comment>
<keyword evidence="4 5" id="KW-0472">Membrane</keyword>
<dbReference type="Pfam" id="PF01794">
    <property type="entry name" value="Ferric_reduct"/>
    <property type="match status" value="1"/>
</dbReference>
<feature type="domain" description="Ferric oxidoreductase" evidence="6">
    <location>
        <begin position="38"/>
        <end position="153"/>
    </location>
</feature>
<protein>
    <submittedName>
        <fullName evidence="7">Ferric reductase like transmembrane component</fullName>
    </submittedName>
</protein>
<evidence type="ECO:0000259" key="6">
    <source>
        <dbReference type="Pfam" id="PF01794"/>
    </source>
</evidence>
<evidence type="ECO:0000313" key="8">
    <source>
        <dbReference type="Proteomes" id="UP000307510"/>
    </source>
</evidence>
<evidence type="ECO:0000256" key="1">
    <source>
        <dbReference type="ARBA" id="ARBA00004141"/>
    </source>
</evidence>
<keyword evidence="3 5" id="KW-1133">Transmembrane helix</keyword>
<dbReference type="GO" id="GO:0016020">
    <property type="term" value="C:membrane"/>
    <property type="evidence" value="ECO:0007669"/>
    <property type="project" value="UniProtKB-SubCell"/>
</dbReference>
<feature type="transmembrane region" description="Helical" evidence="5">
    <location>
        <begin position="208"/>
        <end position="227"/>
    </location>
</feature>
<dbReference type="InterPro" id="IPR013130">
    <property type="entry name" value="Fe3_Rdtase_TM_dom"/>
</dbReference>
<dbReference type="EMBL" id="VASG01000009">
    <property type="protein sequence ID" value="TLP69921.1"/>
    <property type="molecule type" value="Genomic_DNA"/>
</dbReference>
<organism evidence="7 8">
    <name type="scientific">Pseudomonas nitroreducens</name>
    <dbReference type="NCBI Taxonomy" id="46680"/>
    <lineage>
        <taxon>Bacteria</taxon>
        <taxon>Pseudomonadati</taxon>
        <taxon>Pseudomonadota</taxon>
        <taxon>Gammaproteobacteria</taxon>
        <taxon>Pseudomonadales</taxon>
        <taxon>Pseudomonadaceae</taxon>
        <taxon>Pseudomonas</taxon>
    </lineage>
</organism>
<sequence length="234" mass="24723">MPALIARLALGCLLPVAVLLGLGAMPGLGYAWDFANAAGLLGACLLGLLFVIGGRPQPRPRYEGKFFLRLHRDLGFAAVALLLLHIVVLLIDEPLLIEDLLPSAPGYMLAGLASAILMLVLAVSSLSRVRPRWSSSAASFRRWHYGGSLLALSLMAVHVLGAGYYSGGVRKGVLLVALMLAVAVWPRLPKPANGISGRKRNTAQRATWFALAASGAIIGLSALYSLLANLELPL</sequence>
<feature type="transmembrane region" description="Helical" evidence="5">
    <location>
        <begin position="74"/>
        <end position="91"/>
    </location>
</feature>
<accession>A0A5R8ZU32</accession>
<name>A0A5R8ZU32_PSENT</name>
<evidence type="ECO:0000256" key="3">
    <source>
        <dbReference type="ARBA" id="ARBA00022989"/>
    </source>
</evidence>
<reference evidence="7 8" key="1">
    <citation type="submission" date="2019-05" db="EMBL/GenBank/DDBJ databases">
        <authorList>
            <person name="Moore K."/>
            <person name="O'Neill P."/>
            <person name="Farbos A."/>
            <person name="Studholme D.J."/>
        </authorList>
    </citation>
    <scope>NUCLEOTIDE SEQUENCE [LARGE SCALE GENOMIC DNA]</scope>
    <source>
        <strain evidence="7 8">DSM 9128</strain>
    </source>
</reference>
<evidence type="ECO:0000313" key="7">
    <source>
        <dbReference type="EMBL" id="TLP69921.1"/>
    </source>
</evidence>
<keyword evidence="2 5" id="KW-0812">Transmembrane</keyword>
<dbReference type="AlphaFoldDB" id="A0A5R8ZU32"/>
<evidence type="ECO:0000256" key="5">
    <source>
        <dbReference type="SAM" id="Phobius"/>
    </source>
</evidence>
<dbReference type="Proteomes" id="UP000307510">
    <property type="component" value="Unassembled WGS sequence"/>
</dbReference>
<comment type="subcellular location">
    <subcellularLocation>
        <location evidence="1">Membrane</location>
        <topology evidence="1">Multi-pass membrane protein</topology>
    </subcellularLocation>
</comment>
<feature type="transmembrane region" description="Helical" evidence="5">
    <location>
        <begin position="106"/>
        <end position="126"/>
    </location>
</feature>
<gene>
    <name evidence="7" type="ORF">FEA48_26805</name>
</gene>